<comment type="caution">
    <text evidence="2">The sequence shown here is derived from an EMBL/GenBank/DDBJ whole genome shotgun (WGS) entry which is preliminary data.</text>
</comment>
<sequence>MCAHSYTRVPGWAPSQRHSAGPKPDHPRRADRPCLPLEGPLPAPPHPPQHRNRTRREAREHAPGGGSPGSQGFKSWRRPSPLPALRTASPKRGSPTLGPWHQSRPDRDRAAEQEVGLDGMRLNYPETTPLTLFCGEILFHETGTWCQKDWGLLS</sequence>
<feature type="region of interest" description="Disordered" evidence="1">
    <location>
        <begin position="1"/>
        <end position="110"/>
    </location>
</feature>
<accession>A0A834DJ63</accession>
<gene>
    <name evidence="2" type="ORF">HJG60_008816</name>
</gene>
<dbReference type="EMBL" id="JABVXQ010000013">
    <property type="protein sequence ID" value="KAF6081799.1"/>
    <property type="molecule type" value="Genomic_DNA"/>
</dbReference>
<protein>
    <submittedName>
        <fullName evidence="2">Uncharacterized protein</fullName>
    </submittedName>
</protein>
<dbReference type="AlphaFoldDB" id="A0A834DJ63"/>
<name>A0A834DJ63_9CHIR</name>
<dbReference type="Proteomes" id="UP000664940">
    <property type="component" value="Unassembled WGS sequence"/>
</dbReference>
<proteinExistence type="predicted"/>
<reference evidence="2 3" key="1">
    <citation type="journal article" date="2020" name="Nature">
        <title>Six reference-quality genomes reveal evolution of bat adaptations.</title>
        <authorList>
            <person name="Jebb D."/>
            <person name="Huang Z."/>
            <person name="Pippel M."/>
            <person name="Hughes G.M."/>
            <person name="Lavrichenko K."/>
            <person name="Devanna P."/>
            <person name="Winkler S."/>
            <person name="Jermiin L.S."/>
            <person name="Skirmuntt E.C."/>
            <person name="Katzourakis A."/>
            <person name="Burkitt-Gray L."/>
            <person name="Ray D.A."/>
            <person name="Sullivan K.A.M."/>
            <person name="Roscito J.G."/>
            <person name="Kirilenko B.M."/>
            <person name="Davalos L.M."/>
            <person name="Corthals A.P."/>
            <person name="Power M.L."/>
            <person name="Jones G."/>
            <person name="Ransome R.D."/>
            <person name="Dechmann D.K.N."/>
            <person name="Locatelli A.G."/>
            <person name="Puechmaille S.J."/>
            <person name="Fedrigo O."/>
            <person name="Jarvis E.D."/>
            <person name="Hiller M."/>
            <person name="Vernes S.C."/>
            <person name="Myers E.W."/>
            <person name="Teeling E.C."/>
        </authorList>
    </citation>
    <scope>NUCLEOTIDE SEQUENCE [LARGE SCALE GENOMIC DNA]</scope>
    <source>
        <strain evidence="2">Bat1K_MPI-CBG_1</strain>
    </source>
</reference>
<evidence type="ECO:0000313" key="3">
    <source>
        <dbReference type="Proteomes" id="UP000664940"/>
    </source>
</evidence>
<evidence type="ECO:0000256" key="1">
    <source>
        <dbReference type="SAM" id="MobiDB-lite"/>
    </source>
</evidence>
<organism evidence="2 3">
    <name type="scientific">Phyllostomus discolor</name>
    <name type="common">pale spear-nosed bat</name>
    <dbReference type="NCBI Taxonomy" id="89673"/>
    <lineage>
        <taxon>Eukaryota</taxon>
        <taxon>Metazoa</taxon>
        <taxon>Chordata</taxon>
        <taxon>Craniata</taxon>
        <taxon>Vertebrata</taxon>
        <taxon>Euteleostomi</taxon>
        <taxon>Mammalia</taxon>
        <taxon>Eutheria</taxon>
        <taxon>Laurasiatheria</taxon>
        <taxon>Chiroptera</taxon>
        <taxon>Yangochiroptera</taxon>
        <taxon>Phyllostomidae</taxon>
        <taxon>Phyllostominae</taxon>
        <taxon>Phyllostomus</taxon>
    </lineage>
</organism>
<feature type="compositionally biased region" description="Basic and acidic residues" evidence="1">
    <location>
        <begin position="23"/>
        <end position="32"/>
    </location>
</feature>
<evidence type="ECO:0000313" key="2">
    <source>
        <dbReference type="EMBL" id="KAF6081799.1"/>
    </source>
</evidence>